<evidence type="ECO:0000313" key="2">
    <source>
        <dbReference type="EMBL" id="SHJ20918.1"/>
    </source>
</evidence>
<keyword evidence="1" id="KW-1133">Transmembrane helix</keyword>
<accession>A0A1M6HFB9</accession>
<keyword evidence="1" id="KW-0472">Membrane</keyword>
<feature type="transmembrane region" description="Helical" evidence="1">
    <location>
        <begin position="215"/>
        <end position="234"/>
    </location>
</feature>
<keyword evidence="3" id="KW-1185">Reference proteome</keyword>
<dbReference type="EMBL" id="FQZI01000009">
    <property type="protein sequence ID" value="SHJ20918.1"/>
    <property type="molecule type" value="Genomic_DNA"/>
</dbReference>
<dbReference type="RefSeq" id="WP_073312290.1">
    <property type="nucleotide sequence ID" value="NZ_FQZI01000009.1"/>
</dbReference>
<evidence type="ECO:0000313" key="3">
    <source>
        <dbReference type="Proteomes" id="UP000184488"/>
    </source>
</evidence>
<dbReference type="Proteomes" id="UP000184488">
    <property type="component" value="Unassembled WGS sequence"/>
</dbReference>
<dbReference type="STRING" id="415425.SAMN05444363_3003"/>
<gene>
    <name evidence="2" type="ORF">SAMN05444363_3003</name>
</gene>
<reference evidence="3" key="1">
    <citation type="submission" date="2016-11" db="EMBL/GenBank/DDBJ databases">
        <authorList>
            <person name="Varghese N."/>
            <person name="Submissions S."/>
        </authorList>
    </citation>
    <scope>NUCLEOTIDE SEQUENCE [LARGE SCALE GENOMIC DNA]</scope>
    <source>
        <strain evidence="3">DSM 18829</strain>
    </source>
</reference>
<evidence type="ECO:0000256" key="1">
    <source>
        <dbReference type="SAM" id="Phobius"/>
    </source>
</evidence>
<organism evidence="2 3">
    <name type="scientific">Flavobacterium terrae</name>
    <dbReference type="NCBI Taxonomy" id="415425"/>
    <lineage>
        <taxon>Bacteria</taxon>
        <taxon>Pseudomonadati</taxon>
        <taxon>Bacteroidota</taxon>
        <taxon>Flavobacteriia</taxon>
        <taxon>Flavobacteriales</taxon>
        <taxon>Flavobacteriaceae</taxon>
        <taxon>Flavobacterium</taxon>
    </lineage>
</organism>
<dbReference type="OrthoDB" id="9851418at2"/>
<dbReference type="AlphaFoldDB" id="A0A1M6HFB9"/>
<protein>
    <submittedName>
        <fullName evidence="2">Uncharacterized protein</fullName>
    </submittedName>
</protein>
<proteinExistence type="predicted"/>
<keyword evidence="1" id="KW-0812">Transmembrane</keyword>
<sequence length="243" mass="28721">MQQFIRILNSAYQQINTDGNTIDSNVYFTIIQIKKDNPSLGNYEQSIYKDIKLFITAYLESTHQEDFGYDFIDLDKLHYAIDAEQTNRARYQLCYFCARALKSSNHEELAESILKRAKKFQILIEFEKKGFLNYWKALLILSAYNFFTIFLTIIFLSLFTLILVQDAPIEWFELFSFEYEQFSPNKLFNAFLNIWAKPFGLAENFKVIPLNVRGIIILILLKILYIVFIVNYLLEKTKEVIKL</sequence>
<feature type="transmembrane region" description="Helical" evidence="1">
    <location>
        <begin position="138"/>
        <end position="164"/>
    </location>
</feature>
<name>A0A1M6HFB9_9FLAO</name>